<evidence type="ECO:0000313" key="2">
    <source>
        <dbReference type="EMBL" id="MDI7921205.1"/>
    </source>
</evidence>
<feature type="chain" id="PRO_5042247942" evidence="1">
    <location>
        <begin position="19"/>
        <end position="136"/>
    </location>
</feature>
<protein>
    <submittedName>
        <fullName evidence="2">Uncharacterized protein</fullName>
    </submittedName>
</protein>
<keyword evidence="1" id="KW-0732">Signal</keyword>
<proteinExistence type="predicted"/>
<organism evidence="2 3">
    <name type="scientific">Ferirhizobium litorale</name>
    <dbReference type="NCBI Taxonomy" id="2927786"/>
    <lineage>
        <taxon>Bacteria</taxon>
        <taxon>Pseudomonadati</taxon>
        <taxon>Pseudomonadota</taxon>
        <taxon>Alphaproteobacteria</taxon>
        <taxon>Hyphomicrobiales</taxon>
        <taxon>Rhizobiaceae</taxon>
        <taxon>Ferirhizobium</taxon>
    </lineage>
</organism>
<evidence type="ECO:0000313" key="3">
    <source>
        <dbReference type="Proteomes" id="UP001161580"/>
    </source>
</evidence>
<accession>A0AAE3QA60</accession>
<evidence type="ECO:0000256" key="1">
    <source>
        <dbReference type="SAM" id="SignalP"/>
    </source>
</evidence>
<gene>
    <name evidence="2" type="ORF">MRS75_03800</name>
</gene>
<name>A0AAE3QA60_9HYPH</name>
<dbReference type="Proteomes" id="UP001161580">
    <property type="component" value="Unassembled WGS sequence"/>
</dbReference>
<reference evidence="2" key="1">
    <citation type="submission" date="2022-03" db="EMBL/GenBank/DDBJ databases">
        <title>Fererhizobium litorale gen. nov., sp. nov., isolated from sandy sediments of the Sea of Japan seashore.</title>
        <authorList>
            <person name="Romanenko L."/>
            <person name="Kurilenko V."/>
            <person name="Otstavnykh N."/>
            <person name="Svetashev V."/>
            <person name="Tekutyeva L."/>
            <person name="Isaeva M."/>
            <person name="Mikhailov V."/>
        </authorList>
    </citation>
    <scope>NUCLEOTIDE SEQUENCE</scope>
    <source>
        <strain evidence="2">KMM 9576</strain>
    </source>
</reference>
<dbReference type="AlphaFoldDB" id="A0AAE3QA60"/>
<feature type="signal peptide" evidence="1">
    <location>
        <begin position="1"/>
        <end position="18"/>
    </location>
</feature>
<keyword evidence="3" id="KW-1185">Reference proteome</keyword>
<comment type="caution">
    <text evidence="2">The sequence shown here is derived from an EMBL/GenBank/DDBJ whole genome shotgun (WGS) entry which is preliminary data.</text>
</comment>
<sequence length="136" mass="15150">MRSLVTIAAAALSTIVLAGGSEPPYFPRTPECNNDLILRSVFSRFATYTPNVIGHPIAIVQIGNIGENRLELKSRYWSVERRYCYATVTTSDGRHRYLWYLIEHPFAFAGLGSSVNFCVSGLDPWYVNGADCASLR</sequence>
<dbReference type="RefSeq" id="WP_311785386.1">
    <property type="nucleotide sequence ID" value="NZ_JALDYY010000002.1"/>
</dbReference>
<dbReference type="EMBL" id="JALDYZ010000002">
    <property type="protein sequence ID" value="MDI7921205.1"/>
    <property type="molecule type" value="Genomic_DNA"/>
</dbReference>